<dbReference type="RefSeq" id="WP_111417200.1">
    <property type="nucleotide sequence ID" value="NZ_NPEX01000004.1"/>
</dbReference>
<dbReference type="InterPro" id="IPR050857">
    <property type="entry name" value="D-2-hydroxyacid_DH"/>
</dbReference>
<evidence type="ECO:0000313" key="8">
    <source>
        <dbReference type="Proteomes" id="UP000249130"/>
    </source>
</evidence>
<dbReference type="SUPFAM" id="SSF51735">
    <property type="entry name" value="NAD(P)-binding Rossmann-fold domains"/>
    <property type="match status" value="1"/>
</dbReference>
<dbReference type="InterPro" id="IPR029753">
    <property type="entry name" value="D-isomer_DH_CS"/>
</dbReference>
<comment type="caution">
    <text evidence="7">The sequence shown here is derived from an EMBL/GenBank/DDBJ whole genome shotgun (WGS) entry which is preliminary data.</text>
</comment>
<evidence type="ECO:0000256" key="1">
    <source>
        <dbReference type="ARBA" id="ARBA00005854"/>
    </source>
</evidence>
<feature type="domain" description="D-isomer specific 2-hydroxyacid dehydrogenase catalytic" evidence="5">
    <location>
        <begin position="13"/>
        <end position="314"/>
    </location>
</feature>
<dbReference type="PANTHER" id="PTHR42789:SF1">
    <property type="entry name" value="D-ISOMER SPECIFIC 2-HYDROXYACID DEHYDROGENASE FAMILY PROTEIN (AFU_ORTHOLOGUE AFUA_6G10090)"/>
    <property type="match status" value="1"/>
</dbReference>
<dbReference type="PROSITE" id="PS00671">
    <property type="entry name" value="D_2_HYDROXYACID_DH_3"/>
    <property type="match status" value="1"/>
</dbReference>
<proteinExistence type="inferred from homology"/>
<keyword evidence="8" id="KW-1185">Reference proteome</keyword>
<organism evidence="7 8">
    <name type="scientific">Rhodoplanes roseus</name>
    <dbReference type="NCBI Taxonomy" id="29409"/>
    <lineage>
        <taxon>Bacteria</taxon>
        <taxon>Pseudomonadati</taxon>
        <taxon>Pseudomonadota</taxon>
        <taxon>Alphaproteobacteria</taxon>
        <taxon>Hyphomicrobiales</taxon>
        <taxon>Nitrobacteraceae</taxon>
        <taxon>Rhodoplanes</taxon>
    </lineage>
</organism>
<accession>A0A327L4T4</accession>
<comment type="similarity">
    <text evidence="1 4">Belongs to the D-isomer specific 2-hydroxyacid dehydrogenase family.</text>
</comment>
<evidence type="ECO:0000313" key="7">
    <source>
        <dbReference type="EMBL" id="RAI45949.1"/>
    </source>
</evidence>
<dbReference type="GO" id="GO:0016616">
    <property type="term" value="F:oxidoreductase activity, acting on the CH-OH group of donors, NAD or NADP as acceptor"/>
    <property type="evidence" value="ECO:0007669"/>
    <property type="project" value="InterPro"/>
</dbReference>
<dbReference type="GO" id="GO:0051287">
    <property type="term" value="F:NAD binding"/>
    <property type="evidence" value="ECO:0007669"/>
    <property type="project" value="InterPro"/>
</dbReference>
<evidence type="ECO:0000259" key="5">
    <source>
        <dbReference type="Pfam" id="PF00389"/>
    </source>
</evidence>
<dbReference type="PROSITE" id="PS00670">
    <property type="entry name" value="D_2_HYDROXYACID_DH_2"/>
    <property type="match status" value="1"/>
</dbReference>
<reference evidence="7 8" key="1">
    <citation type="submission" date="2017-07" db="EMBL/GenBank/DDBJ databases">
        <title>Draft Genome Sequences of Select Purple Nonsulfur Bacteria.</title>
        <authorList>
            <person name="Lasarre B."/>
            <person name="Mckinlay J.B."/>
        </authorList>
    </citation>
    <scope>NUCLEOTIDE SEQUENCE [LARGE SCALE GENOMIC DNA]</scope>
    <source>
        <strain evidence="7 8">DSM 5909</strain>
    </source>
</reference>
<gene>
    <name evidence="7" type="ORF">CH341_01150</name>
</gene>
<dbReference type="CDD" id="cd12173">
    <property type="entry name" value="PGDH_4"/>
    <property type="match status" value="1"/>
</dbReference>
<name>A0A327L4T4_9BRAD</name>
<dbReference type="OrthoDB" id="9793626at2"/>
<dbReference type="Pfam" id="PF02826">
    <property type="entry name" value="2-Hacid_dh_C"/>
    <property type="match status" value="1"/>
</dbReference>
<keyword evidence="3" id="KW-0520">NAD</keyword>
<sequence length="333" mass="33621">MPTTILVTVPTLAPAGLDVLRAEGCRVLFTSKGGGVPEMLKHLAQEGIDGVISRTLPFGAEAFAAAGPGLKVVSRHGVGFDNVDLAAATARGIPVLIAPAGNGQSVAELAVGLMLATARRITVQDAAIRAGTWDRSGNGLQMAGKTLGLVGFGGIGKAVARAALGLGMRVIAFDPVAAADPDLAVERVDSLAALLLRSHVLSLHVPLTAQTRGLIGAAELAALPRGAVLINTARGGLVDEAALVAALESGQLSGAGLDTFASEPLPPTHPLCTRPDVVMTAHMGGSTDAALDATARTAAQHALAVIHGRPVNPAVCVNPETLSKTRPELLPNS</sequence>
<dbReference type="Pfam" id="PF00389">
    <property type="entry name" value="2-Hacid_dh"/>
    <property type="match status" value="1"/>
</dbReference>
<evidence type="ECO:0000259" key="6">
    <source>
        <dbReference type="Pfam" id="PF02826"/>
    </source>
</evidence>
<feature type="domain" description="D-isomer specific 2-hydroxyacid dehydrogenase NAD-binding" evidence="6">
    <location>
        <begin position="111"/>
        <end position="284"/>
    </location>
</feature>
<dbReference type="FunFam" id="3.40.50.720:FF:000203">
    <property type="entry name" value="D-3-phosphoglycerate dehydrogenase (SerA)"/>
    <property type="match status" value="1"/>
</dbReference>
<dbReference type="SUPFAM" id="SSF52283">
    <property type="entry name" value="Formate/glycerate dehydrogenase catalytic domain-like"/>
    <property type="match status" value="1"/>
</dbReference>
<evidence type="ECO:0000256" key="3">
    <source>
        <dbReference type="ARBA" id="ARBA00023027"/>
    </source>
</evidence>
<keyword evidence="2 4" id="KW-0560">Oxidoreductase</keyword>
<dbReference type="AlphaFoldDB" id="A0A327L4T4"/>
<dbReference type="PANTHER" id="PTHR42789">
    <property type="entry name" value="D-ISOMER SPECIFIC 2-HYDROXYACID DEHYDROGENASE FAMILY PROTEIN (AFU_ORTHOLOGUE AFUA_6G10090)"/>
    <property type="match status" value="1"/>
</dbReference>
<dbReference type="Gene3D" id="3.40.50.720">
    <property type="entry name" value="NAD(P)-binding Rossmann-like Domain"/>
    <property type="match status" value="2"/>
</dbReference>
<evidence type="ECO:0000256" key="2">
    <source>
        <dbReference type="ARBA" id="ARBA00023002"/>
    </source>
</evidence>
<evidence type="ECO:0000256" key="4">
    <source>
        <dbReference type="RuleBase" id="RU003719"/>
    </source>
</evidence>
<dbReference type="InterPro" id="IPR036291">
    <property type="entry name" value="NAD(P)-bd_dom_sf"/>
</dbReference>
<dbReference type="InterPro" id="IPR006140">
    <property type="entry name" value="D-isomer_DH_NAD-bd"/>
</dbReference>
<dbReference type="InterPro" id="IPR006139">
    <property type="entry name" value="D-isomer_2_OHA_DH_cat_dom"/>
</dbReference>
<dbReference type="Proteomes" id="UP000249130">
    <property type="component" value="Unassembled WGS sequence"/>
</dbReference>
<dbReference type="EMBL" id="NPEX01000004">
    <property type="protein sequence ID" value="RAI45949.1"/>
    <property type="molecule type" value="Genomic_DNA"/>
</dbReference>
<protein>
    <submittedName>
        <fullName evidence="7">Hydroxyacid dehydrogenase</fullName>
    </submittedName>
</protein>